<proteinExistence type="predicted"/>
<keyword evidence="2" id="KW-1185">Reference proteome</keyword>
<reference evidence="2" key="1">
    <citation type="journal article" date="2022" name="Mol. Ecol. Resour.">
        <title>The genomes of chicory, endive, great burdock and yacon provide insights into Asteraceae palaeo-polyploidization history and plant inulin production.</title>
        <authorList>
            <person name="Fan W."/>
            <person name="Wang S."/>
            <person name="Wang H."/>
            <person name="Wang A."/>
            <person name="Jiang F."/>
            <person name="Liu H."/>
            <person name="Zhao H."/>
            <person name="Xu D."/>
            <person name="Zhang Y."/>
        </authorList>
    </citation>
    <scope>NUCLEOTIDE SEQUENCE [LARGE SCALE GENOMIC DNA]</scope>
    <source>
        <strain evidence="2">cv. Yunnan</strain>
    </source>
</reference>
<comment type="caution">
    <text evidence="1">The sequence shown here is derived from an EMBL/GenBank/DDBJ whole genome shotgun (WGS) entry which is preliminary data.</text>
</comment>
<protein>
    <submittedName>
        <fullName evidence="1">Uncharacterized protein</fullName>
    </submittedName>
</protein>
<reference evidence="1 2" key="2">
    <citation type="journal article" date="2022" name="Mol. Ecol. Resour.">
        <title>The genomes of chicory, endive, great burdock and yacon provide insights into Asteraceae paleo-polyploidization history and plant inulin production.</title>
        <authorList>
            <person name="Fan W."/>
            <person name="Wang S."/>
            <person name="Wang H."/>
            <person name="Wang A."/>
            <person name="Jiang F."/>
            <person name="Liu H."/>
            <person name="Zhao H."/>
            <person name="Xu D."/>
            <person name="Zhang Y."/>
        </authorList>
    </citation>
    <scope>NUCLEOTIDE SEQUENCE [LARGE SCALE GENOMIC DNA]</scope>
    <source>
        <strain evidence="2">cv. Yunnan</strain>
        <tissue evidence="1">Leaves</tissue>
    </source>
</reference>
<evidence type="ECO:0000313" key="2">
    <source>
        <dbReference type="Proteomes" id="UP001056120"/>
    </source>
</evidence>
<sequence length="450" mass="51211">MPECRLEGDHGEINYTVESKQENDTVEVEVEVNGMMNQHRESPLFNIPFHVLEMIMEFCVDIEYVNFRATCKQLTAPVTRWSNGASISRLQRYSLVSPWLMVLNKDRGIITFTDPMFGDQYSVRAPPELKGDLRIWCSMYGWLLISKDTGSMMLFNPFTSNIRKLPNLKDIFLESFCFSAPPSSPDCMVVGFCGPMICIHFVAREPASWFKIGLNFGGVTLSFFQFPTSCGRDLYALNSEGQLSVFTDICEDDDFSWVDVNIAPTSCCKSFTRYFLVKRDQDILLVIFGGSVDLFELDKWEKIDGLGKYMIYICDTTCLCIEARTPEMENKIYFAALHSENGKIVFYSLDTCRRMPFNFPCDERVASSINREAIKSRSGNRRGSVDQRWKGRVNSHCAVRNTLAPTQPNPTQTKPVQPAGSGTVSQQQGWTGRGRYQNHVNQGTRYGRID</sequence>
<dbReference type="Proteomes" id="UP001056120">
    <property type="component" value="Linkage Group LG27"/>
</dbReference>
<evidence type="ECO:0000313" key="1">
    <source>
        <dbReference type="EMBL" id="KAI3688169.1"/>
    </source>
</evidence>
<gene>
    <name evidence="1" type="ORF">L1987_81878</name>
</gene>
<organism evidence="1 2">
    <name type="scientific">Smallanthus sonchifolius</name>
    <dbReference type="NCBI Taxonomy" id="185202"/>
    <lineage>
        <taxon>Eukaryota</taxon>
        <taxon>Viridiplantae</taxon>
        <taxon>Streptophyta</taxon>
        <taxon>Embryophyta</taxon>
        <taxon>Tracheophyta</taxon>
        <taxon>Spermatophyta</taxon>
        <taxon>Magnoliopsida</taxon>
        <taxon>eudicotyledons</taxon>
        <taxon>Gunneridae</taxon>
        <taxon>Pentapetalae</taxon>
        <taxon>asterids</taxon>
        <taxon>campanulids</taxon>
        <taxon>Asterales</taxon>
        <taxon>Asteraceae</taxon>
        <taxon>Asteroideae</taxon>
        <taxon>Heliantheae alliance</taxon>
        <taxon>Millerieae</taxon>
        <taxon>Smallanthus</taxon>
    </lineage>
</organism>
<name>A0ACB8YQX9_9ASTR</name>
<accession>A0ACB8YQX9</accession>
<dbReference type="EMBL" id="CM042044">
    <property type="protein sequence ID" value="KAI3688169.1"/>
    <property type="molecule type" value="Genomic_DNA"/>
</dbReference>